<evidence type="ECO:0000313" key="6">
    <source>
        <dbReference type="Proteomes" id="UP000647587"/>
    </source>
</evidence>
<dbReference type="InterPro" id="IPR010998">
    <property type="entry name" value="Integrase_recombinase_N"/>
</dbReference>
<dbReference type="SUPFAM" id="SSF47823">
    <property type="entry name" value="lambda integrase-like, N-terminal domain"/>
    <property type="match status" value="1"/>
</dbReference>
<dbReference type="InterPro" id="IPR044068">
    <property type="entry name" value="CB"/>
</dbReference>
<name>A0ABQ2EZD3_9DEIO</name>
<dbReference type="PROSITE" id="PS51900">
    <property type="entry name" value="CB"/>
    <property type="match status" value="1"/>
</dbReference>
<evidence type="ECO:0000256" key="2">
    <source>
        <dbReference type="PROSITE-ProRule" id="PRU01248"/>
    </source>
</evidence>
<gene>
    <name evidence="5" type="ORF">GCM10008955_30210</name>
</gene>
<dbReference type="InterPro" id="IPR004107">
    <property type="entry name" value="Integrase_SAM-like_N"/>
</dbReference>
<evidence type="ECO:0000313" key="5">
    <source>
        <dbReference type="EMBL" id="GGK34100.1"/>
    </source>
</evidence>
<feature type="region of interest" description="Disordered" evidence="3">
    <location>
        <begin position="99"/>
        <end position="148"/>
    </location>
</feature>
<dbReference type="Gene3D" id="1.10.150.130">
    <property type="match status" value="1"/>
</dbReference>
<organism evidence="5 6">
    <name type="scientific">Deinococcus malanensis</name>
    <dbReference type="NCBI Taxonomy" id="1706855"/>
    <lineage>
        <taxon>Bacteria</taxon>
        <taxon>Thermotogati</taxon>
        <taxon>Deinococcota</taxon>
        <taxon>Deinococci</taxon>
        <taxon>Deinococcales</taxon>
        <taxon>Deinococcaceae</taxon>
        <taxon>Deinococcus</taxon>
    </lineage>
</organism>
<accession>A0ABQ2EZD3</accession>
<evidence type="ECO:0000259" key="4">
    <source>
        <dbReference type="PROSITE" id="PS51900"/>
    </source>
</evidence>
<feature type="compositionally biased region" description="Basic and acidic residues" evidence="3">
    <location>
        <begin position="99"/>
        <end position="114"/>
    </location>
</feature>
<dbReference type="Pfam" id="PF02899">
    <property type="entry name" value="Phage_int_SAM_1"/>
    <property type="match status" value="1"/>
</dbReference>
<dbReference type="Proteomes" id="UP000647587">
    <property type="component" value="Unassembled WGS sequence"/>
</dbReference>
<keyword evidence="6" id="KW-1185">Reference proteome</keyword>
<proteinExistence type="predicted"/>
<reference evidence="6" key="1">
    <citation type="journal article" date="2019" name="Int. J. Syst. Evol. Microbiol.">
        <title>The Global Catalogue of Microorganisms (GCM) 10K type strain sequencing project: providing services to taxonomists for standard genome sequencing and annotation.</title>
        <authorList>
            <consortium name="The Broad Institute Genomics Platform"/>
            <consortium name="The Broad Institute Genome Sequencing Center for Infectious Disease"/>
            <person name="Wu L."/>
            <person name="Ma J."/>
        </authorList>
    </citation>
    <scope>NUCLEOTIDE SEQUENCE [LARGE SCALE GENOMIC DNA]</scope>
    <source>
        <strain evidence="6">JCM 30331</strain>
    </source>
</reference>
<sequence length="148" mass="16248">MDALWAMLEGYLPHHGPRGASTETLKTYKTGMTKFIGWAQDNAVSLLRPRRNMSSGYVGWLLETQRLSASTGRTYVAAARNLYVALRWAGATKADPFHDVRVAPERTAPEEKRHGSGTPLPAPCAPRARSRLTVAARQTGSRLASQRS</sequence>
<keyword evidence="1 2" id="KW-0238">DNA-binding</keyword>
<feature type="compositionally biased region" description="Polar residues" evidence="3">
    <location>
        <begin position="136"/>
        <end position="148"/>
    </location>
</feature>
<evidence type="ECO:0000256" key="3">
    <source>
        <dbReference type="SAM" id="MobiDB-lite"/>
    </source>
</evidence>
<protein>
    <recommendedName>
        <fullName evidence="4">Core-binding (CB) domain-containing protein</fullName>
    </recommendedName>
</protein>
<comment type="caution">
    <text evidence="5">The sequence shown here is derived from an EMBL/GenBank/DDBJ whole genome shotgun (WGS) entry which is preliminary data.</text>
</comment>
<evidence type="ECO:0000256" key="1">
    <source>
        <dbReference type="ARBA" id="ARBA00023125"/>
    </source>
</evidence>
<feature type="domain" description="Core-binding (CB)" evidence="4">
    <location>
        <begin position="2"/>
        <end position="87"/>
    </location>
</feature>
<dbReference type="EMBL" id="BMPP01000014">
    <property type="protein sequence ID" value="GGK34100.1"/>
    <property type="molecule type" value="Genomic_DNA"/>
</dbReference>